<dbReference type="Proteomes" id="UP000467305">
    <property type="component" value="Unassembled WGS sequence"/>
</dbReference>
<accession>A0A7J5A9R6</accession>
<organism evidence="2 3">
    <name type="scientific">Tenacibaculum aiptasiae</name>
    <dbReference type="NCBI Taxonomy" id="426481"/>
    <lineage>
        <taxon>Bacteria</taxon>
        <taxon>Pseudomonadati</taxon>
        <taxon>Bacteroidota</taxon>
        <taxon>Flavobacteriia</taxon>
        <taxon>Flavobacteriales</taxon>
        <taxon>Flavobacteriaceae</taxon>
        <taxon>Tenacibaculum</taxon>
    </lineage>
</organism>
<evidence type="ECO:0000313" key="3">
    <source>
        <dbReference type="Proteomes" id="UP000467305"/>
    </source>
</evidence>
<comment type="caution">
    <text evidence="2">The sequence shown here is derived from an EMBL/GenBank/DDBJ whole genome shotgun (WGS) entry which is preliminary data.</text>
</comment>
<evidence type="ECO:0000313" key="2">
    <source>
        <dbReference type="EMBL" id="KAB1154255.1"/>
    </source>
</evidence>
<proteinExistence type="predicted"/>
<dbReference type="OrthoDB" id="4630773at2"/>
<name>A0A7J5A9R6_9FLAO</name>
<dbReference type="AlphaFoldDB" id="A0A7J5A9R6"/>
<reference evidence="2 3" key="1">
    <citation type="submission" date="2019-09" db="EMBL/GenBank/DDBJ databases">
        <authorList>
            <person name="Cao W.R."/>
        </authorList>
    </citation>
    <scope>NUCLEOTIDE SEQUENCE [LARGE SCALE GENOMIC DNA]</scope>
    <source>
        <strain evidence="3">a4</strain>
    </source>
</reference>
<evidence type="ECO:0000256" key="1">
    <source>
        <dbReference type="SAM" id="MobiDB-lite"/>
    </source>
</evidence>
<protein>
    <submittedName>
        <fullName evidence="2">Uncharacterized protein</fullName>
    </submittedName>
</protein>
<dbReference type="EMBL" id="WAAU01000029">
    <property type="protein sequence ID" value="KAB1154255.1"/>
    <property type="molecule type" value="Genomic_DNA"/>
</dbReference>
<feature type="region of interest" description="Disordered" evidence="1">
    <location>
        <begin position="1"/>
        <end position="25"/>
    </location>
</feature>
<dbReference type="RefSeq" id="WP_150900889.1">
    <property type="nucleotide sequence ID" value="NZ_WAAU01000029.1"/>
</dbReference>
<gene>
    <name evidence="2" type="ORF">F7018_14895</name>
</gene>
<sequence length="121" mass="13809">MFKWFKKKKSAESKSSNGPDFNDIDSNDKAFNLFKKGELTKIHLIPVEFGGEDSNINTLYVPEFVSVLKMRFDQMIEDLLIEGKELSYSANPEYKGKSFIPSALKISVTGDSEFTEVIEIW</sequence>
<keyword evidence="3" id="KW-1185">Reference proteome</keyword>